<feature type="domain" description="Glycosyl transferase family 1" evidence="1">
    <location>
        <begin position="202"/>
        <end position="359"/>
    </location>
</feature>
<feature type="domain" description="Glycosyltransferase subfamily 4-like N-terminal" evidence="2">
    <location>
        <begin position="14"/>
        <end position="186"/>
    </location>
</feature>
<reference evidence="3 4" key="1">
    <citation type="journal article" date="2019" name="Int. J. Syst. Evol. Microbiol.">
        <title>The Global Catalogue of Microorganisms (GCM) 10K type strain sequencing project: providing services to taxonomists for standard genome sequencing and annotation.</title>
        <authorList>
            <consortium name="The Broad Institute Genomics Platform"/>
            <consortium name="The Broad Institute Genome Sequencing Center for Infectious Disease"/>
            <person name="Wu L."/>
            <person name="Ma J."/>
        </authorList>
    </citation>
    <scope>NUCLEOTIDE SEQUENCE [LARGE SCALE GENOMIC DNA]</scope>
    <source>
        <strain evidence="3 4">CGMCC 1.15824</strain>
    </source>
</reference>
<accession>A0ABD5QGS7</accession>
<keyword evidence="3" id="KW-0808">Transferase</keyword>
<dbReference type="Proteomes" id="UP001595925">
    <property type="component" value="Unassembled WGS sequence"/>
</dbReference>
<dbReference type="EMBL" id="JBHSJG010000037">
    <property type="protein sequence ID" value="MFC4988878.1"/>
    <property type="molecule type" value="Genomic_DNA"/>
</dbReference>
<dbReference type="SUPFAM" id="SSF53756">
    <property type="entry name" value="UDP-Glycosyltransferase/glycogen phosphorylase"/>
    <property type="match status" value="1"/>
</dbReference>
<dbReference type="Pfam" id="PF13439">
    <property type="entry name" value="Glyco_transf_4"/>
    <property type="match status" value="1"/>
</dbReference>
<dbReference type="InterPro" id="IPR050194">
    <property type="entry name" value="Glycosyltransferase_grp1"/>
</dbReference>
<dbReference type="Gene3D" id="3.40.50.2000">
    <property type="entry name" value="Glycogen Phosphorylase B"/>
    <property type="match status" value="2"/>
</dbReference>
<gene>
    <name evidence="3" type="ORF">ACFPFO_14110</name>
</gene>
<dbReference type="InterPro" id="IPR001296">
    <property type="entry name" value="Glyco_trans_1"/>
</dbReference>
<proteinExistence type="predicted"/>
<evidence type="ECO:0000259" key="1">
    <source>
        <dbReference type="Pfam" id="PF00534"/>
    </source>
</evidence>
<dbReference type="PANTHER" id="PTHR45947:SF3">
    <property type="entry name" value="SULFOQUINOVOSYL TRANSFERASE SQD2"/>
    <property type="match status" value="1"/>
</dbReference>
<comment type="caution">
    <text evidence="3">The sequence shown here is derived from an EMBL/GenBank/DDBJ whole genome shotgun (WGS) entry which is preliminary data.</text>
</comment>
<evidence type="ECO:0000313" key="3">
    <source>
        <dbReference type="EMBL" id="MFC4988878.1"/>
    </source>
</evidence>
<dbReference type="RefSeq" id="WP_224830041.1">
    <property type="nucleotide sequence ID" value="NZ_JAIVEF010000035.1"/>
</dbReference>
<dbReference type="InterPro" id="IPR028098">
    <property type="entry name" value="Glyco_trans_4-like_N"/>
</dbReference>
<keyword evidence="3" id="KW-0328">Glycosyltransferase</keyword>
<dbReference type="GO" id="GO:0016757">
    <property type="term" value="F:glycosyltransferase activity"/>
    <property type="evidence" value="ECO:0007669"/>
    <property type="project" value="UniProtKB-KW"/>
</dbReference>
<dbReference type="AlphaFoldDB" id="A0ABD5QGS7"/>
<protein>
    <submittedName>
        <fullName evidence="3">Glycosyltransferase family 4 protein</fullName>
        <ecNumber evidence="3">2.4.-.-</ecNumber>
    </submittedName>
</protein>
<dbReference type="EC" id="2.4.-.-" evidence="3"/>
<keyword evidence="4" id="KW-1185">Reference proteome</keyword>
<name>A0ABD5QGS7_9EURY</name>
<dbReference type="CDD" id="cd03801">
    <property type="entry name" value="GT4_PimA-like"/>
    <property type="match status" value="1"/>
</dbReference>
<dbReference type="PANTHER" id="PTHR45947">
    <property type="entry name" value="SULFOQUINOVOSYL TRANSFERASE SQD2"/>
    <property type="match status" value="1"/>
</dbReference>
<dbReference type="Pfam" id="PF00534">
    <property type="entry name" value="Glycos_transf_1"/>
    <property type="match status" value="1"/>
</dbReference>
<sequence>MKIILASHYFSPHIGGIESVVESHAKRLANRGHEVIVVCSDIDAESMDIMRDGYRVHRYKAWNPAEKLGAPYPIPNPVNARKRIVEIFTNSKIDIVHVHGMNYLTTTAILRYTPIECPVVLHQHTPFVEYPVPFELIEKANDRTVGLWNLRQADHVFCVSRNVRQYVSRIDHSLNPEILVNGINTDEYHPDNGTKQDVFDCDPDTPVLFSLSRLSEKKGLSVLLDALRILDRRGQEVHVVIAGDGPMRSVVEMAANTLDCLEFYGKVTDSKLKRYYAAADGFLFTSKSGEAFPTLTIMEACASGTPVIASKLSEKAPGMTDGENCVLVEPGDADELVEGIVECANNPKKVAIMSQKARESAEQHFAIESRIDRLEECYRSVSGTVESKSSSS</sequence>
<evidence type="ECO:0000313" key="4">
    <source>
        <dbReference type="Proteomes" id="UP001595925"/>
    </source>
</evidence>
<evidence type="ECO:0000259" key="2">
    <source>
        <dbReference type="Pfam" id="PF13439"/>
    </source>
</evidence>
<organism evidence="3 4">
    <name type="scientific">Saliphagus infecundisoli</name>
    <dbReference type="NCBI Taxonomy" id="1849069"/>
    <lineage>
        <taxon>Archaea</taxon>
        <taxon>Methanobacteriati</taxon>
        <taxon>Methanobacteriota</taxon>
        <taxon>Stenosarchaea group</taxon>
        <taxon>Halobacteria</taxon>
        <taxon>Halobacteriales</taxon>
        <taxon>Natrialbaceae</taxon>
        <taxon>Saliphagus</taxon>
    </lineage>
</organism>